<accession>A0A820RMR0</accession>
<gene>
    <name evidence="1" type="ORF">KXQ929_LOCUS53250</name>
</gene>
<proteinExistence type="predicted"/>
<evidence type="ECO:0000313" key="2">
    <source>
        <dbReference type="Proteomes" id="UP000663868"/>
    </source>
</evidence>
<organism evidence="1 2">
    <name type="scientific">Adineta steineri</name>
    <dbReference type="NCBI Taxonomy" id="433720"/>
    <lineage>
        <taxon>Eukaryota</taxon>
        <taxon>Metazoa</taxon>
        <taxon>Spiralia</taxon>
        <taxon>Gnathifera</taxon>
        <taxon>Rotifera</taxon>
        <taxon>Eurotatoria</taxon>
        <taxon>Bdelloidea</taxon>
        <taxon>Adinetida</taxon>
        <taxon>Adinetidae</taxon>
        <taxon>Adineta</taxon>
    </lineage>
</organism>
<evidence type="ECO:0000313" key="1">
    <source>
        <dbReference type="EMBL" id="CAF4438812.1"/>
    </source>
</evidence>
<name>A0A820RMR0_9BILA</name>
<comment type="caution">
    <text evidence="1">The sequence shown here is derived from an EMBL/GenBank/DDBJ whole genome shotgun (WGS) entry which is preliminary data.</text>
</comment>
<sequence length="60" mass="7058">DKLRVLLSGICEYLEELNELTLQISFDKISEHVELESVVRTDVERSFYLFIKAVCYPFES</sequence>
<feature type="non-terminal residue" evidence="1">
    <location>
        <position position="1"/>
    </location>
</feature>
<protein>
    <submittedName>
        <fullName evidence="1">Uncharacterized protein</fullName>
    </submittedName>
</protein>
<reference evidence="1" key="1">
    <citation type="submission" date="2021-02" db="EMBL/GenBank/DDBJ databases">
        <authorList>
            <person name="Nowell W R."/>
        </authorList>
    </citation>
    <scope>NUCLEOTIDE SEQUENCE</scope>
</reference>
<dbReference type="Proteomes" id="UP000663868">
    <property type="component" value="Unassembled WGS sequence"/>
</dbReference>
<dbReference type="EMBL" id="CAJOBB010029714">
    <property type="protein sequence ID" value="CAF4438812.1"/>
    <property type="molecule type" value="Genomic_DNA"/>
</dbReference>
<dbReference type="AlphaFoldDB" id="A0A820RMR0"/>